<reference evidence="2" key="1">
    <citation type="submission" date="2016-10" db="EMBL/GenBank/DDBJ databases">
        <authorList>
            <person name="Varghese N."/>
            <person name="Submissions S."/>
        </authorList>
    </citation>
    <scope>NUCLEOTIDE SEQUENCE [LARGE SCALE GENOMIC DNA]</scope>
    <source>
        <strain evidence="2">Nm76</strain>
    </source>
</reference>
<dbReference type="Pfam" id="PF04985">
    <property type="entry name" value="Phage_tube"/>
    <property type="match status" value="1"/>
</dbReference>
<evidence type="ECO:0008006" key="3">
    <source>
        <dbReference type="Google" id="ProtNLM"/>
    </source>
</evidence>
<dbReference type="InterPro" id="IPR006498">
    <property type="entry name" value="Tail_tube"/>
</dbReference>
<dbReference type="RefSeq" id="WP_090321172.1">
    <property type="nucleotide sequence ID" value="NZ_FNOE01000024.1"/>
</dbReference>
<name>A0A1H8TBU8_9PROT</name>
<dbReference type="STRING" id="42354.SAMN05216333_12347"/>
<evidence type="ECO:0000313" key="1">
    <source>
        <dbReference type="EMBL" id="SEO88570.1"/>
    </source>
</evidence>
<gene>
    <name evidence="1" type="ORF">SAMN05216333_12347</name>
</gene>
<dbReference type="AlphaFoldDB" id="A0A1H8TBU8"/>
<protein>
    <recommendedName>
        <fullName evidence="3">Phage major tail tube protein</fullName>
    </recommendedName>
</protein>
<dbReference type="EMBL" id="FODO01000023">
    <property type="protein sequence ID" value="SEO88570.1"/>
    <property type="molecule type" value="Genomic_DNA"/>
</dbReference>
<dbReference type="OrthoDB" id="3078668at2"/>
<dbReference type="Proteomes" id="UP000198814">
    <property type="component" value="Unassembled WGS sequence"/>
</dbReference>
<dbReference type="NCBIfam" id="TIGR01611">
    <property type="entry name" value="tail_tube"/>
    <property type="match status" value="1"/>
</dbReference>
<organism evidence="1 2">
    <name type="scientific">Nitrosomonas oligotropha</name>
    <dbReference type="NCBI Taxonomy" id="42354"/>
    <lineage>
        <taxon>Bacteria</taxon>
        <taxon>Pseudomonadati</taxon>
        <taxon>Pseudomonadota</taxon>
        <taxon>Betaproteobacteria</taxon>
        <taxon>Nitrosomonadales</taxon>
        <taxon>Nitrosomonadaceae</taxon>
        <taxon>Nitrosomonas</taxon>
    </lineage>
</organism>
<keyword evidence="2" id="KW-1185">Reference proteome</keyword>
<sequence length="167" mass="18121">MIPQTLVNMNLFVDGKGFAGQVTSVTLPKLKRKTDENRAGGMDGPVKIGMGMEAMEASFSLSGMSTDALAFFGIADDTAFNGNFRGAFKDQKGAIVPVIATFRGMLEEIDMGDWKPGEKAETKYSIAPSYYKLEVSGQVIYELDYLNNIRVINGKDEAAEERAAIGM</sequence>
<evidence type="ECO:0000313" key="2">
    <source>
        <dbReference type="Proteomes" id="UP000198814"/>
    </source>
</evidence>
<proteinExistence type="predicted"/>
<accession>A0A1H8TBU8</accession>